<dbReference type="Gene3D" id="2.20.25.420">
    <property type="entry name" value="ZPR1, zinc finger domain"/>
    <property type="match status" value="2"/>
</dbReference>
<gene>
    <name evidence="11" type="ORF">BDZ90DRAFT_279788</name>
</gene>
<evidence type="ECO:0000256" key="3">
    <source>
        <dbReference type="ARBA" id="ARBA00022723"/>
    </source>
</evidence>
<dbReference type="Proteomes" id="UP000245884">
    <property type="component" value="Unassembled WGS sequence"/>
</dbReference>
<evidence type="ECO:0000313" key="12">
    <source>
        <dbReference type="Proteomes" id="UP000245884"/>
    </source>
</evidence>
<evidence type="ECO:0000256" key="4">
    <source>
        <dbReference type="ARBA" id="ARBA00022737"/>
    </source>
</evidence>
<feature type="compositionally biased region" description="Basic and acidic residues" evidence="9">
    <location>
        <begin position="541"/>
        <end position="551"/>
    </location>
</feature>
<sequence>MSGQAHDPFFRPIGEHVADDAIQTDPNADPPKMVEEIESLCLRCQNNGITRLLMTYIPYFKEVLVASFSCDHCGERNNEIQSAGQIQERGCVYTVHVVDSSDLDRQIVKSEWCTLNIPELQIEIPPKRGQLTTIEGVISDTLRDLELDQPLRKHMAPEAYEKIEVLCSKLREILGEEAPAAPGEDAAGSSSAAEGSNGLKSHGPVGSTSTSRQNRNFAPFSLRLDDPSGNSFVEFTGAIQGRGTTDNKWTKREYPRSRAQNEALGLAGPADASARAGSSAASAAATSKKVASAAEAEAHAMSHGFTEGESDFNNEEIYTFEGTCSSCNSALDTMMKKVNIPYFKDILIMSTNCDACGYRDNEVKSGAAISDKGRKITLKVEDAEDLTRDILKSESAGFSIPEIDLHLSPGTLGGRFTTLEGLLQQVYDELSERVLMRGDSSASSDKSAFESFLGKLKSVMSAEACPFTVILDDPLASSYLQNPYAPDVDPQMSVEEYERTWDQNEDLGLNDINVDNYMNEEDAAEAKALNEGPESAAAIKRKAEEAAEGEGRPAPPSEAGDDVKA</sequence>
<keyword evidence="4" id="KW-0677">Repeat</keyword>
<dbReference type="FunFam" id="2.20.25.420:FF:000001">
    <property type="entry name" value="Zinc finger protein ZPR1"/>
    <property type="match status" value="1"/>
</dbReference>
<dbReference type="SMART" id="SM00709">
    <property type="entry name" value="Zpr1"/>
    <property type="match status" value="2"/>
</dbReference>
<name>A0A316URN9_9BASI</name>
<evidence type="ECO:0000256" key="7">
    <source>
        <dbReference type="ARBA" id="ARBA00023242"/>
    </source>
</evidence>
<dbReference type="InterPro" id="IPR056180">
    <property type="entry name" value="ZPR1_jr_dom"/>
</dbReference>
<dbReference type="FunFam" id="2.60.120.1040:FF:000001">
    <property type="entry name" value="Zinc finger protein ZPR1"/>
    <property type="match status" value="1"/>
</dbReference>
<dbReference type="AlphaFoldDB" id="A0A316URN9"/>
<feature type="region of interest" description="Disordered" evidence="9">
    <location>
        <begin position="525"/>
        <end position="565"/>
    </location>
</feature>
<dbReference type="GO" id="GO:0005634">
    <property type="term" value="C:nucleus"/>
    <property type="evidence" value="ECO:0007669"/>
    <property type="project" value="UniProtKB-SubCell"/>
</dbReference>
<evidence type="ECO:0000313" key="11">
    <source>
        <dbReference type="EMBL" id="PWN27438.1"/>
    </source>
</evidence>
<dbReference type="STRING" id="1569628.A0A316URN9"/>
<dbReference type="FunFam" id="2.20.25.420:FF:000002">
    <property type="entry name" value="Zinc finger protein ZPR1"/>
    <property type="match status" value="1"/>
</dbReference>
<comment type="similarity">
    <text evidence="2">Belongs to the ZPR1 family.</text>
</comment>
<evidence type="ECO:0000256" key="2">
    <source>
        <dbReference type="ARBA" id="ARBA00008354"/>
    </source>
</evidence>
<proteinExistence type="inferred from homology"/>
<dbReference type="InterPro" id="IPR004457">
    <property type="entry name" value="Znf_ZPR1"/>
</dbReference>
<dbReference type="Pfam" id="PF03367">
    <property type="entry name" value="Zn_ribbon_ZPR1"/>
    <property type="match status" value="2"/>
</dbReference>
<feature type="region of interest" description="Disordered" evidence="9">
    <location>
        <begin position="233"/>
        <end position="253"/>
    </location>
</feature>
<dbReference type="EMBL" id="KZ819668">
    <property type="protein sequence ID" value="PWN27438.1"/>
    <property type="molecule type" value="Genomic_DNA"/>
</dbReference>
<dbReference type="InterPro" id="IPR040141">
    <property type="entry name" value="ZPR1"/>
</dbReference>
<protein>
    <submittedName>
        <fullName evidence="11">Zf-ZPR1-domain-containing protein</fullName>
    </submittedName>
</protein>
<dbReference type="Pfam" id="PF22794">
    <property type="entry name" value="jr-ZPR1"/>
    <property type="match status" value="3"/>
</dbReference>
<feature type="domain" description="Zinc finger ZPR1-type" evidence="10">
    <location>
        <begin position="322"/>
        <end position="482"/>
    </location>
</feature>
<dbReference type="InterPro" id="IPR042451">
    <property type="entry name" value="ZPR1_A/B_dom"/>
</dbReference>
<dbReference type="PANTHER" id="PTHR10876">
    <property type="entry name" value="ZINC FINGER PROTEIN ZPR1"/>
    <property type="match status" value="1"/>
</dbReference>
<organism evidence="11 12">
    <name type="scientific">Jaminaea rosea</name>
    <dbReference type="NCBI Taxonomy" id="1569628"/>
    <lineage>
        <taxon>Eukaryota</taxon>
        <taxon>Fungi</taxon>
        <taxon>Dikarya</taxon>
        <taxon>Basidiomycota</taxon>
        <taxon>Ustilaginomycotina</taxon>
        <taxon>Exobasidiomycetes</taxon>
        <taxon>Microstromatales</taxon>
        <taxon>Microstromatales incertae sedis</taxon>
        <taxon>Jaminaea</taxon>
    </lineage>
</organism>
<evidence type="ECO:0000256" key="1">
    <source>
        <dbReference type="ARBA" id="ARBA00004123"/>
    </source>
</evidence>
<evidence type="ECO:0000256" key="6">
    <source>
        <dbReference type="ARBA" id="ARBA00022833"/>
    </source>
</evidence>
<evidence type="ECO:0000259" key="10">
    <source>
        <dbReference type="SMART" id="SM00709"/>
    </source>
</evidence>
<dbReference type="InterPro" id="IPR042452">
    <property type="entry name" value="ZPR1_Znf1/2"/>
</dbReference>
<evidence type="ECO:0000256" key="5">
    <source>
        <dbReference type="ARBA" id="ARBA00022771"/>
    </source>
</evidence>
<feature type="domain" description="Zinc finger ZPR1-type" evidence="10">
    <location>
        <begin position="39"/>
        <end position="235"/>
    </location>
</feature>
<evidence type="ECO:0000256" key="9">
    <source>
        <dbReference type="SAM" id="MobiDB-lite"/>
    </source>
</evidence>
<reference evidence="11 12" key="1">
    <citation type="journal article" date="2018" name="Mol. Biol. Evol.">
        <title>Broad Genomic Sampling Reveals a Smut Pathogenic Ancestry of the Fungal Clade Ustilaginomycotina.</title>
        <authorList>
            <person name="Kijpornyongpan T."/>
            <person name="Mondo S.J."/>
            <person name="Barry K."/>
            <person name="Sandor L."/>
            <person name="Lee J."/>
            <person name="Lipzen A."/>
            <person name="Pangilinan J."/>
            <person name="LaButti K."/>
            <person name="Hainaut M."/>
            <person name="Henrissat B."/>
            <person name="Grigoriev I.V."/>
            <person name="Spatafora J.W."/>
            <person name="Aime M.C."/>
        </authorList>
    </citation>
    <scope>NUCLEOTIDE SEQUENCE [LARGE SCALE GENOMIC DNA]</scope>
    <source>
        <strain evidence="11 12">MCA 5214</strain>
    </source>
</reference>
<keyword evidence="3" id="KW-0479">Metal-binding</keyword>
<feature type="compositionally biased region" description="Low complexity" evidence="9">
    <location>
        <begin position="180"/>
        <end position="196"/>
    </location>
</feature>
<comment type="function">
    <text evidence="8">Acts as a protein folding chaperone for elongation factor 1-alpha.</text>
</comment>
<accession>A0A316URN9</accession>
<keyword evidence="6" id="KW-0862">Zinc</keyword>
<dbReference type="GO" id="GO:0008270">
    <property type="term" value="F:zinc ion binding"/>
    <property type="evidence" value="ECO:0007669"/>
    <property type="project" value="UniProtKB-KW"/>
</dbReference>
<dbReference type="PANTHER" id="PTHR10876:SF0">
    <property type="entry name" value="ZINC FINGER PROTEIN ZPR1"/>
    <property type="match status" value="1"/>
</dbReference>
<keyword evidence="12" id="KW-1185">Reference proteome</keyword>
<dbReference type="NCBIfam" id="TIGR00310">
    <property type="entry name" value="ZPR1_znf"/>
    <property type="match status" value="1"/>
</dbReference>
<dbReference type="OrthoDB" id="308464at2759"/>
<keyword evidence="7" id="KW-0539">Nucleus</keyword>
<feature type="region of interest" description="Disordered" evidence="9">
    <location>
        <begin position="180"/>
        <end position="213"/>
    </location>
</feature>
<keyword evidence="5" id="KW-0863">Zinc-finger</keyword>
<dbReference type="GeneID" id="37031034"/>
<evidence type="ECO:0000256" key="8">
    <source>
        <dbReference type="ARBA" id="ARBA00054139"/>
    </source>
</evidence>
<comment type="subcellular location">
    <subcellularLocation>
        <location evidence="1">Nucleus</location>
    </subcellularLocation>
</comment>
<dbReference type="Gene3D" id="2.60.120.1040">
    <property type="entry name" value="ZPR1, A/B domain"/>
    <property type="match status" value="2"/>
</dbReference>
<dbReference type="RefSeq" id="XP_025362050.1">
    <property type="nucleotide sequence ID" value="XM_025509211.1"/>
</dbReference>